<organism evidence="3 4">
    <name type="scientific">Candidatus Gottesmanbacteria bacterium GW2011_GWA2_43_14</name>
    <dbReference type="NCBI Taxonomy" id="1618443"/>
    <lineage>
        <taxon>Bacteria</taxon>
        <taxon>Candidatus Gottesmaniibacteriota</taxon>
    </lineage>
</organism>
<accession>A0A0G1DJG7</accession>
<proteinExistence type="inferred from homology"/>
<dbReference type="Proteomes" id="UP000034894">
    <property type="component" value="Unassembled WGS sequence"/>
</dbReference>
<dbReference type="InterPro" id="IPR001509">
    <property type="entry name" value="Epimerase_deHydtase"/>
</dbReference>
<evidence type="ECO:0000313" key="4">
    <source>
        <dbReference type="Proteomes" id="UP000034894"/>
    </source>
</evidence>
<dbReference type="Pfam" id="PF01370">
    <property type="entry name" value="Epimerase"/>
    <property type="match status" value="1"/>
</dbReference>
<dbReference type="InterPro" id="IPR036291">
    <property type="entry name" value="NAD(P)-bd_dom_sf"/>
</dbReference>
<comment type="caution">
    <text evidence="3">The sequence shown here is derived from an EMBL/GenBank/DDBJ whole genome shotgun (WGS) entry which is preliminary data.</text>
</comment>
<evidence type="ECO:0000313" key="3">
    <source>
        <dbReference type="EMBL" id="KKS97804.1"/>
    </source>
</evidence>
<gene>
    <name evidence="3" type="ORF">UV73_C0005G0081</name>
</gene>
<sequence>MQRKNKPSFYHGKNILITGGAGFIGSSLAIRLADEGAEQVLVDALIPGYGGNLFNLNPVKDLVKIVKTDIRNREKMNGLVKGRDIIFNLAGTLSHVDSMTDPMTDLEINCRAQLSFLESVRHFNPTTRIIYAGTRNQYGKARYLPVDEDHPQEPTDINGINSIAAEKYHLMYTRVYGIKSVSLRMSNIYGPRHQMKHPRQGVLNYFLRQIMDGKTVLLYGSGQQVRDVNYIDDVVEALYLVGLSKNGWGQAYNLGGIPLSLKDFVKYAIEIYGRGKMKVVPYPADRKKIEIGDYQASWEKMRKTYGWQPVVSLKEGIAKTFAYYSKYKKYYW</sequence>
<dbReference type="EMBL" id="LCFP01000005">
    <property type="protein sequence ID" value="KKS97804.1"/>
    <property type="molecule type" value="Genomic_DNA"/>
</dbReference>
<evidence type="ECO:0000259" key="2">
    <source>
        <dbReference type="Pfam" id="PF01370"/>
    </source>
</evidence>
<dbReference type="SUPFAM" id="SSF51735">
    <property type="entry name" value="NAD(P)-binding Rossmann-fold domains"/>
    <property type="match status" value="1"/>
</dbReference>
<dbReference type="AlphaFoldDB" id="A0A0G1DJG7"/>
<dbReference type="PANTHER" id="PTHR43000">
    <property type="entry name" value="DTDP-D-GLUCOSE 4,6-DEHYDRATASE-RELATED"/>
    <property type="match status" value="1"/>
</dbReference>
<evidence type="ECO:0000256" key="1">
    <source>
        <dbReference type="ARBA" id="ARBA00007637"/>
    </source>
</evidence>
<reference evidence="3 4" key="1">
    <citation type="journal article" date="2015" name="Nature">
        <title>rRNA introns, odd ribosomes, and small enigmatic genomes across a large radiation of phyla.</title>
        <authorList>
            <person name="Brown C.T."/>
            <person name="Hug L.A."/>
            <person name="Thomas B.C."/>
            <person name="Sharon I."/>
            <person name="Castelle C.J."/>
            <person name="Singh A."/>
            <person name="Wilkins M.J."/>
            <person name="Williams K.H."/>
            <person name="Banfield J.F."/>
        </authorList>
    </citation>
    <scope>NUCLEOTIDE SEQUENCE [LARGE SCALE GENOMIC DNA]</scope>
</reference>
<comment type="similarity">
    <text evidence="1">Belongs to the NAD(P)-dependent epimerase/dehydratase family.</text>
</comment>
<dbReference type="PATRIC" id="fig|1618443.3.peg.919"/>
<name>A0A0G1DJG7_9BACT</name>
<dbReference type="Gene3D" id="3.40.50.720">
    <property type="entry name" value="NAD(P)-binding Rossmann-like Domain"/>
    <property type="match status" value="1"/>
</dbReference>
<protein>
    <recommendedName>
        <fullName evidence="2">NAD-dependent epimerase/dehydratase domain-containing protein</fullName>
    </recommendedName>
</protein>
<feature type="domain" description="NAD-dependent epimerase/dehydratase" evidence="2">
    <location>
        <begin position="15"/>
        <end position="255"/>
    </location>
</feature>
<dbReference type="Gene3D" id="3.90.25.10">
    <property type="entry name" value="UDP-galactose 4-epimerase, domain 1"/>
    <property type="match status" value="1"/>
</dbReference>
<dbReference type="STRING" id="1618443.UV73_C0005G0081"/>